<organism evidence="2 3">
    <name type="scientific">Dreissena polymorpha</name>
    <name type="common">Zebra mussel</name>
    <name type="synonym">Mytilus polymorpha</name>
    <dbReference type="NCBI Taxonomy" id="45954"/>
    <lineage>
        <taxon>Eukaryota</taxon>
        <taxon>Metazoa</taxon>
        <taxon>Spiralia</taxon>
        <taxon>Lophotrochozoa</taxon>
        <taxon>Mollusca</taxon>
        <taxon>Bivalvia</taxon>
        <taxon>Autobranchia</taxon>
        <taxon>Heteroconchia</taxon>
        <taxon>Euheterodonta</taxon>
        <taxon>Imparidentia</taxon>
        <taxon>Neoheterodontei</taxon>
        <taxon>Myida</taxon>
        <taxon>Dreissenoidea</taxon>
        <taxon>Dreissenidae</taxon>
        <taxon>Dreissena</taxon>
    </lineage>
</organism>
<comment type="caution">
    <text evidence="2">The sequence shown here is derived from an EMBL/GenBank/DDBJ whole genome shotgun (WGS) entry which is preliminary data.</text>
</comment>
<accession>A0A9D4JQU0</accession>
<dbReference type="EMBL" id="JAIWYP010000005">
    <property type="protein sequence ID" value="KAH3817458.1"/>
    <property type="molecule type" value="Genomic_DNA"/>
</dbReference>
<evidence type="ECO:0000259" key="1">
    <source>
        <dbReference type="PROSITE" id="PS51886"/>
    </source>
</evidence>
<dbReference type="Proteomes" id="UP000828390">
    <property type="component" value="Unassembled WGS sequence"/>
</dbReference>
<dbReference type="InterPro" id="IPR006571">
    <property type="entry name" value="TLDc_dom"/>
</dbReference>
<reference evidence="2" key="2">
    <citation type="submission" date="2020-11" db="EMBL/GenBank/DDBJ databases">
        <authorList>
            <person name="McCartney M.A."/>
            <person name="Auch B."/>
            <person name="Kono T."/>
            <person name="Mallez S."/>
            <person name="Becker A."/>
            <person name="Gohl D.M."/>
            <person name="Silverstein K.A.T."/>
            <person name="Koren S."/>
            <person name="Bechman K.B."/>
            <person name="Herman A."/>
            <person name="Abrahante J.E."/>
            <person name="Garbe J."/>
        </authorList>
    </citation>
    <scope>NUCLEOTIDE SEQUENCE</scope>
    <source>
        <strain evidence="2">Duluth1</strain>
        <tissue evidence="2">Whole animal</tissue>
    </source>
</reference>
<evidence type="ECO:0000313" key="2">
    <source>
        <dbReference type="EMBL" id="KAH3817458.1"/>
    </source>
</evidence>
<proteinExistence type="predicted"/>
<feature type="domain" description="TLDc" evidence="1">
    <location>
        <begin position="1"/>
        <end position="178"/>
    </location>
</feature>
<reference evidence="2" key="1">
    <citation type="journal article" date="2019" name="bioRxiv">
        <title>The Genome of the Zebra Mussel, Dreissena polymorpha: A Resource for Invasive Species Research.</title>
        <authorList>
            <person name="McCartney M.A."/>
            <person name="Auch B."/>
            <person name="Kono T."/>
            <person name="Mallez S."/>
            <person name="Zhang Y."/>
            <person name="Obille A."/>
            <person name="Becker A."/>
            <person name="Abrahante J.E."/>
            <person name="Garbe J."/>
            <person name="Badalamenti J.P."/>
            <person name="Herman A."/>
            <person name="Mangelson H."/>
            <person name="Liachko I."/>
            <person name="Sullivan S."/>
            <person name="Sone E.D."/>
            <person name="Koren S."/>
            <person name="Silverstein K.A.T."/>
            <person name="Beckman K.B."/>
            <person name="Gohl D.M."/>
        </authorList>
    </citation>
    <scope>NUCLEOTIDE SEQUENCE</scope>
    <source>
        <strain evidence="2">Duluth1</strain>
        <tissue evidence="2">Whole animal</tissue>
    </source>
</reference>
<keyword evidence="3" id="KW-1185">Reference proteome</keyword>
<gene>
    <name evidence="2" type="ORF">DPMN_118994</name>
</gene>
<dbReference type="Pfam" id="PF07534">
    <property type="entry name" value="TLD"/>
    <property type="match status" value="1"/>
</dbReference>
<protein>
    <recommendedName>
        <fullName evidence="1">TLDc domain-containing protein</fullName>
    </recommendedName>
</protein>
<name>A0A9D4JQU0_DREPO</name>
<dbReference type="AlphaFoldDB" id="A0A9D4JQU0"/>
<dbReference type="PROSITE" id="PS51886">
    <property type="entry name" value="TLDC"/>
    <property type="match status" value="1"/>
</dbReference>
<evidence type="ECO:0000313" key="3">
    <source>
        <dbReference type="Proteomes" id="UP000828390"/>
    </source>
</evidence>
<sequence>MTGQLTGKFMDRLEAGCNATTFHQKCDNQGPTVTVLYNQQGSIYGGYASSSWNSAGAYIQDGTAFLFQLNAKDAVLHCAHEHPNEKVEPGESLQSPGRAPVNRHYAGTHRGYTGIRPRQSCGNAPHRFIPMPDHALGLRRHHMGYITMGNGYSNQGVTADLVNNGTMAVAELEVYRNASTEGREPITSRSLGEHHIRYATATSYTLLEYRKA</sequence>